<keyword evidence="2" id="KW-1185">Reference proteome</keyword>
<sequence length="259" mass="31155">MKLWELEEEDKRLTKKEEFLITAKSEEVKKEKFKQALYENSREEGQYFYHLREKLKKDHFCYIRPEKGEKLPQDRIKDRSEEENEENVCHAMLFVKRNLEQLKKELKLEEQTNNLMVIVKTFWAIYHDDSLLEIVNVERAHKEGKNKKTMLSIKLKELMPLDFSAKEAKKGITVSMVFDNLELKSFDHCLELFNYERSENQELFDFYRETTDKQKQRAEFIQEKKKIVSQTKESINNYEKNFQSLIPDAPEPKIPEITS</sequence>
<evidence type="ECO:0000313" key="2">
    <source>
        <dbReference type="Proteomes" id="UP000789920"/>
    </source>
</evidence>
<gene>
    <name evidence="1" type="ORF">RPERSI_LOCUS17416</name>
</gene>
<reference evidence="1" key="1">
    <citation type="submission" date="2021-06" db="EMBL/GenBank/DDBJ databases">
        <authorList>
            <person name="Kallberg Y."/>
            <person name="Tangrot J."/>
            <person name="Rosling A."/>
        </authorList>
    </citation>
    <scope>NUCLEOTIDE SEQUENCE</scope>
    <source>
        <strain evidence="1">MA461A</strain>
    </source>
</reference>
<name>A0ACA9R7L5_9GLOM</name>
<proteinExistence type="predicted"/>
<organism evidence="1 2">
    <name type="scientific">Racocetra persica</name>
    <dbReference type="NCBI Taxonomy" id="160502"/>
    <lineage>
        <taxon>Eukaryota</taxon>
        <taxon>Fungi</taxon>
        <taxon>Fungi incertae sedis</taxon>
        <taxon>Mucoromycota</taxon>
        <taxon>Glomeromycotina</taxon>
        <taxon>Glomeromycetes</taxon>
        <taxon>Diversisporales</taxon>
        <taxon>Gigasporaceae</taxon>
        <taxon>Racocetra</taxon>
    </lineage>
</organism>
<dbReference type="Proteomes" id="UP000789920">
    <property type="component" value="Unassembled WGS sequence"/>
</dbReference>
<dbReference type="EMBL" id="CAJVQC010044603">
    <property type="protein sequence ID" value="CAG8779860.1"/>
    <property type="molecule type" value="Genomic_DNA"/>
</dbReference>
<accession>A0ACA9R7L5</accession>
<comment type="caution">
    <text evidence="1">The sequence shown here is derived from an EMBL/GenBank/DDBJ whole genome shotgun (WGS) entry which is preliminary data.</text>
</comment>
<evidence type="ECO:0000313" key="1">
    <source>
        <dbReference type="EMBL" id="CAG8779860.1"/>
    </source>
</evidence>
<protein>
    <submittedName>
        <fullName evidence="1">17278_t:CDS:1</fullName>
    </submittedName>
</protein>